<sequence>MKKVMVMMTLKRKIVFWIQLFVNIAFALKLVSEGNFLWPILIVALPVWTYYFEFKLNLGYLSKVGKIFYVIAWLLQLGINFTEILEAFSYLDNYLPIYGWGIIVGIMMFFAAFFLALMLTMKFENRGGQAGEG</sequence>
<keyword evidence="3" id="KW-1185">Reference proteome</keyword>
<name>A0A0R1M1P2_9LACO</name>
<feature type="transmembrane region" description="Helical" evidence="1">
    <location>
        <begin position="37"/>
        <end position="54"/>
    </location>
</feature>
<keyword evidence="1" id="KW-1133">Transmembrane helix</keyword>
<organism evidence="2 3">
    <name type="scientific">Lactobacillus equicursoris DSM 19284 = JCM 14600 = CIP 110162</name>
    <dbReference type="NCBI Taxonomy" id="1293597"/>
    <lineage>
        <taxon>Bacteria</taxon>
        <taxon>Bacillati</taxon>
        <taxon>Bacillota</taxon>
        <taxon>Bacilli</taxon>
        <taxon>Lactobacillales</taxon>
        <taxon>Lactobacillaceae</taxon>
        <taxon>Lactobacillus</taxon>
    </lineage>
</organism>
<accession>A0A0R1M1P2</accession>
<keyword evidence="1" id="KW-0812">Transmembrane</keyword>
<dbReference type="PATRIC" id="fig|1293597.4.peg.722"/>
<reference evidence="2 3" key="1">
    <citation type="journal article" date="2015" name="Genome Announc.">
        <title>Expanding the biotechnology potential of lactobacilli through comparative genomics of 213 strains and associated genera.</title>
        <authorList>
            <person name="Sun Z."/>
            <person name="Harris H.M."/>
            <person name="McCann A."/>
            <person name="Guo C."/>
            <person name="Argimon S."/>
            <person name="Zhang W."/>
            <person name="Yang X."/>
            <person name="Jeffery I.B."/>
            <person name="Cooney J.C."/>
            <person name="Kagawa T.F."/>
            <person name="Liu W."/>
            <person name="Song Y."/>
            <person name="Salvetti E."/>
            <person name="Wrobel A."/>
            <person name="Rasinkangas P."/>
            <person name="Parkhill J."/>
            <person name="Rea M.C."/>
            <person name="O'Sullivan O."/>
            <person name="Ritari J."/>
            <person name="Douillard F.P."/>
            <person name="Paul Ross R."/>
            <person name="Yang R."/>
            <person name="Briner A.E."/>
            <person name="Felis G.E."/>
            <person name="de Vos W.M."/>
            <person name="Barrangou R."/>
            <person name="Klaenhammer T.R."/>
            <person name="Caufield P.W."/>
            <person name="Cui Y."/>
            <person name="Zhang H."/>
            <person name="O'Toole P.W."/>
        </authorList>
    </citation>
    <scope>NUCLEOTIDE SEQUENCE [LARGE SCALE GENOMIC DNA]</scope>
    <source>
        <strain evidence="2 3">DSM 19284</strain>
    </source>
</reference>
<dbReference type="STRING" id="1293597.FC20_GL000651"/>
<feature type="transmembrane region" description="Helical" evidence="1">
    <location>
        <begin position="66"/>
        <end position="85"/>
    </location>
</feature>
<dbReference type="AlphaFoldDB" id="A0A0R1M1P2"/>
<proteinExistence type="predicted"/>
<feature type="transmembrane region" description="Helical" evidence="1">
    <location>
        <begin position="97"/>
        <end position="119"/>
    </location>
</feature>
<evidence type="ECO:0000256" key="1">
    <source>
        <dbReference type="SAM" id="Phobius"/>
    </source>
</evidence>
<evidence type="ECO:0000313" key="2">
    <source>
        <dbReference type="EMBL" id="KRL01933.1"/>
    </source>
</evidence>
<keyword evidence="1" id="KW-0472">Membrane</keyword>
<dbReference type="EMBL" id="AZDU01000020">
    <property type="protein sequence ID" value="KRL01933.1"/>
    <property type="molecule type" value="Genomic_DNA"/>
</dbReference>
<gene>
    <name evidence="2" type="ORF">FC20_GL000651</name>
</gene>
<dbReference type="Proteomes" id="UP000051074">
    <property type="component" value="Unassembled WGS sequence"/>
</dbReference>
<comment type="caution">
    <text evidence="2">The sequence shown here is derived from an EMBL/GenBank/DDBJ whole genome shotgun (WGS) entry which is preliminary data.</text>
</comment>
<evidence type="ECO:0000313" key="3">
    <source>
        <dbReference type="Proteomes" id="UP000051074"/>
    </source>
</evidence>
<protein>
    <submittedName>
        <fullName evidence="2">Uncharacterized protein</fullName>
    </submittedName>
</protein>